<evidence type="ECO:0000256" key="2">
    <source>
        <dbReference type="ARBA" id="ARBA00023136"/>
    </source>
</evidence>
<feature type="coiled-coil region" evidence="5">
    <location>
        <begin position="252"/>
        <end position="279"/>
    </location>
</feature>
<proteinExistence type="predicted"/>
<dbReference type="InterPro" id="IPR011990">
    <property type="entry name" value="TPR-like_helical_dom_sf"/>
</dbReference>
<accession>A0A2H3P1S4</accession>
<gene>
    <name evidence="8" type="ORF">CRI93_05525</name>
</gene>
<dbReference type="OrthoDB" id="9770761at2"/>
<dbReference type="PROSITE" id="PS50005">
    <property type="entry name" value="TPR"/>
    <property type="match status" value="1"/>
</dbReference>
<dbReference type="InterPro" id="IPR019734">
    <property type="entry name" value="TPR_rpt"/>
</dbReference>
<dbReference type="SMART" id="SM00028">
    <property type="entry name" value="TPR"/>
    <property type="match status" value="3"/>
</dbReference>
<dbReference type="PROSITE" id="PS51257">
    <property type="entry name" value="PROKAR_LIPOPROTEIN"/>
    <property type="match status" value="1"/>
</dbReference>
<evidence type="ECO:0000259" key="7">
    <source>
        <dbReference type="Pfam" id="PF13525"/>
    </source>
</evidence>
<dbReference type="InterPro" id="IPR039565">
    <property type="entry name" value="BamD-like"/>
</dbReference>
<evidence type="ECO:0000256" key="6">
    <source>
        <dbReference type="SAM" id="SignalP"/>
    </source>
</evidence>
<evidence type="ECO:0000256" key="5">
    <source>
        <dbReference type="SAM" id="Coils"/>
    </source>
</evidence>
<reference evidence="8 9" key="1">
    <citation type="submission" date="2017-10" db="EMBL/GenBank/DDBJ databases">
        <title>Draft genome of Longimonas halophila.</title>
        <authorList>
            <person name="Goh K.M."/>
            <person name="Shamsir M.S."/>
            <person name="Lim S.W."/>
        </authorList>
    </citation>
    <scope>NUCLEOTIDE SEQUENCE [LARGE SCALE GENOMIC DNA]</scope>
    <source>
        <strain evidence="8 9">KCTC 42399</strain>
    </source>
</reference>
<evidence type="ECO:0000313" key="8">
    <source>
        <dbReference type="EMBL" id="PEN07906.1"/>
    </source>
</evidence>
<protein>
    <submittedName>
        <fullName evidence="8">Outer membrane protein assembly factor BamD</fullName>
    </submittedName>
</protein>
<keyword evidence="2" id="KW-0472">Membrane</keyword>
<organism evidence="8 9">
    <name type="scientific">Longimonas halophila</name>
    <dbReference type="NCBI Taxonomy" id="1469170"/>
    <lineage>
        <taxon>Bacteria</taxon>
        <taxon>Pseudomonadati</taxon>
        <taxon>Rhodothermota</taxon>
        <taxon>Rhodothermia</taxon>
        <taxon>Rhodothermales</taxon>
        <taxon>Salisaetaceae</taxon>
        <taxon>Longimonas</taxon>
    </lineage>
</organism>
<dbReference type="Pfam" id="PF13525">
    <property type="entry name" value="YfiO"/>
    <property type="match status" value="1"/>
</dbReference>
<sequence length="283" mass="33378">MYRSFRAMRFLWFGIAVCSVLLAGCSGAQRISHNSAEQAYQKGMELFEEGEHETAIEYFRGVFEYGRGSEWAPEAQFQMARAHEERGQYLLAATEYNRFTQLYRTHELRPDAEYRRALMYYNASPNYKLDQTDTERAISNFQIYIQRYPNHEMISDAEAKVAELRNKLARKQFEAGELYERRRMYRAAAYTYEEVFDLYPDTDYADQALMAAVRTYVEYADMSVPQRQAERLESAIENYNRLAQVFPNSPHLGAAERHYERAQERLERIEERESNDQLAQDTP</sequence>
<feature type="domain" description="Outer membrane lipoprotein BamD-like" evidence="7">
    <location>
        <begin position="34"/>
        <end position="217"/>
    </location>
</feature>
<dbReference type="EMBL" id="PDEP01000004">
    <property type="protein sequence ID" value="PEN07906.1"/>
    <property type="molecule type" value="Genomic_DNA"/>
</dbReference>
<evidence type="ECO:0000256" key="3">
    <source>
        <dbReference type="ARBA" id="ARBA00023237"/>
    </source>
</evidence>
<keyword evidence="5" id="KW-0175">Coiled coil</keyword>
<dbReference type="SUPFAM" id="SSF48452">
    <property type="entry name" value="TPR-like"/>
    <property type="match status" value="1"/>
</dbReference>
<evidence type="ECO:0000313" key="9">
    <source>
        <dbReference type="Proteomes" id="UP000221024"/>
    </source>
</evidence>
<feature type="chain" id="PRO_5013655661" evidence="6">
    <location>
        <begin position="29"/>
        <end position="283"/>
    </location>
</feature>
<evidence type="ECO:0000256" key="4">
    <source>
        <dbReference type="PROSITE-ProRule" id="PRU00339"/>
    </source>
</evidence>
<dbReference type="Proteomes" id="UP000221024">
    <property type="component" value="Unassembled WGS sequence"/>
</dbReference>
<feature type="signal peptide" evidence="6">
    <location>
        <begin position="1"/>
        <end position="28"/>
    </location>
</feature>
<keyword evidence="3" id="KW-0998">Cell outer membrane</keyword>
<dbReference type="AlphaFoldDB" id="A0A2H3P1S4"/>
<dbReference type="Gene3D" id="1.25.40.10">
    <property type="entry name" value="Tetratricopeptide repeat domain"/>
    <property type="match status" value="1"/>
</dbReference>
<evidence type="ECO:0000256" key="1">
    <source>
        <dbReference type="ARBA" id="ARBA00022729"/>
    </source>
</evidence>
<name>A0A2H3P1S4_9BACT</name>
<feature type="repeat" description="TPR" evidence="4">
    <location>
        <begin position="169"/>
        <end position="202"/>
    </location>
</feature>
<dbReference type="NCBIfam" id="TIGR03302">
    <property type="entry name" value="OM_YfiO"/>
    <property type="match status" value="1"/>
</dbReference>
<comment type="caution">
    <text evidence="8">The sequence shown here is derived from an EMBL/GenBank/DDBJ whole genome shotgun (WGS) entry which is preliminary data.</text>
</comment>
<keyword evidence="1 6" id="KW-0732">Signal</keyword>
<dbReference type="InterPro" id="IPR017689">
    <property type="entry name" value="BamD"/>
</dbReference>
<keyword evidence="4" id="KW-0802">TPR repeat</keyword>
<keyword evidence="9" id="KW-1185">Reference proteome</keyword>